<dbReference type="Gene3D" id="2.60.120.10">
    <property type="entry name" value="Jelly Rolls"/>
    <property type="match status" value="1"/>
</dbReference>
<accession>A0ABY3FJJ3</accession>
<dbReference type="Proteomes" id="UP000317519">
    <property type="component" value="Unassembled WGS sequence"/>
</dbReference>
<dbReference type="InterPro" id="IPR008894">
    <property type="entry name" value="QdtA_cupin_dom"/>
</dbReference>
<evidence type="ECO:0000313" key="3">
    <source>
        <dbReference type="Proteomes" id="UP000317519"/>
    </source>
</evidence>
<dbReference type="InterPro" id="IPR011051">
    <property type="entry name" value="RmlC_Cupin_sf"/>
</dbReference>
<name>A0ABY3FJJ3_9FLAO</name>
<dbReference type="SUPFAM" id="SSF51182">
    <property type="entry name" value="RmlC-like cupins"/>
    <property type="match status" value="1"/>
</dbReference>
<protein>
    <submittedName>
        <fullName evidence="2">WxcM-like protein</fullName>
    </submittedName>
</protein>
<proteinExistence type="predicted"/>
<dbReference type="InterPro" id="IPR014710">
    <property type="entry name" value="RmlC-like_jellyroll"/>
</dbReference>
<evidence type="ECO:0000259" key="1">
    <source>
        <dbReference type="Pfam" id="PF05523"/>
    </source>
</evidence>
<dbReference type="Pfam" id="PF05523">
    <property type="entry name" value="FdtA"/>
    <property type="match status" value="1"/>
</dbReference>
<dbReference type="EMBL" id="VLKO01000016">
    <property type="protein sequence ID" value="TWH99152.1"/>
    <property type="molecule type" value="Genomic_DNA"/>
</dbReference>
<reference evidence="2 3" key="1">
    <citation type="journal article" date="2015" name="Stand. Genomic Sci.">
        <title>Genomic Encyclopedia of Bacterial and Archaeal Type Strains, Phase III: the genomes of soil and plant-associated and newly described type strains.</title>
        <authorList>
            <person name="Whitman W.B."/>
            <person name="Woyke T."/>
            <person name="Klenk H.P."/>
            <person name="Zhou Y."/>
            <person name="Lilburn T.G."/>
            <person name="Beck B.J."/>
            <person name="De Vos P."/>
            <person name="Vandamme P."/>
            <person name="Eisen J.A."/>
            <person name="Garrity G."/>
            <person name="Hugenholtz P."/>
            <person name="Kyrpides N.C."/>
        </authorList>
    </citation>
    <scope>NUCLEOTIDE SEQUENCE [LARGE SCALE GENOMIC DNA]</scope>
    <source>
        <strain evidence="2 3">CGMCC 1.6847</strain>
    </source>
</reference>
<evidence type="ECO:0000313" key="2">
    <source>
        <dbReference type="EMBL" id="TWH99152.1"/>
    </source>
</evidence>
<feature type="domain" description="Sugar 3,4-ketoisomerase QdtA cupin" evidence="1">
    <location>
        <begin position="9"/>
        <end position="135"/>
    </location>
</feature>
<comment type="caution">
    <text evidence="2">The sequence shown here is derived from an EMBL/GenBank/DDBJ whole genome shotgun (WGS) entry which is preliminary data.</text>
</comment>
<gene>
    <name evidence="2" type="ORF">IQ05_03147</name>
</gene>
<organism evidence="2 3">
    <name type="scientific">Flavobacterium tiangeerense</name>
    <dbReference type="NCBI Taxonomy" id="459471"/>
    <lineage>
        <taxon>Bacteria</taxon>
        <taxon>Pseudomonadati</taxon>
        <taxon>Bacteroidota</taxon>
        <taxon>Flavobacteriia</taxon>
        <taxon>Flavobacteriales</taxon>
        <taxon>Flavobacteriaceae</taxon>
        <taxon>Flavobacterium</taxon>
    </lineage>
</organism>
<keyword evidence="3" id="KW-1185">Reference proteome</keyword>
<sequence length="141" mass="16438">MVTMLPQVIKGNSYTDERGTLLFNNDFNALGIKRHYTIQNRDTEFVRGWQGHKIEQRWFSVVLGSFQIKLIAIDDWVRPSLNLEQYHFILNSQNMDVLHVPAGYVSSIQALEPSSKLLLMSDYALGEIEDEYRFDINYFTT</sequence>